<reference evidence="2" key="1">
    <citation type="submission" date="2022-10" db="EMBL/GenBank/DDBJ databases">
        <title>Genome assembly of Pristionchus species.</title>
        <authorList>
            <person name="Yoshida K."/>
            <person name="Sommer R.J."/>
        </authorList>
    </citation>
    <scope>NUCLEOTIDE SEQUENCE [LARGE SCALE GENOMIC DNA]</scope>
    <source>
        <strain evidence="2">RS5460</strain>
    </source>
</reference>
<name>A0AAN4ZTX2_9BILA</name>
<dbReference type="AlphaFoldDB" id="A0AAN4ZTX2"/>
<sequence length="78" mass="9132">ASTDVPLRIDKVVFWYYHGLRAWCSSDFSRSLPSLCLLFSTWGLSTEKMKMSLFCNRKKRRSSSENLVRFRFNIISGC</sequence>
<dbReference type="Proteomes" id="UP001328107">
    <property type="component" value="Unassembled WGS sequence"/>
</dbReference>
<organism evidence="1 2">
    <name type="scientific">Pristionchus mayeri</name>
    <dbReference type="NCBI Taxonomy" id="1317129"/>
    <lineage>
        <taxon>Eukaryota</taxon>
        <taxon>Metazoa</taxon>
        <taxon>Ecdysozoa</taxon>
        <taxon>Nematoda</taxon>
        <taxon>Chromadorea</taxon>
        <taxon>Rhabditida</taxon>
        <taxon>Rhabditina</taxon>
        <taxon>Diplogasteromorpha</taxon>
        <taxon>Diplogasteroidea</taxon>
        <taxon>Neodiplogasteridae</taxon>
        <taxon>Pristionchus</taxon>
    </lineage>
</organism>
<feature type="non-terminal residue" evidence="1">
    <location>
        <position position="1"/>
    </location>
</feature>
<gene>
    <name evidence="1" type="ORF">PMAYCL1PPCAC_14622</name>
</gene>
<proteinExistence type="predicted"/>
<evidence type="ECO:0000313" key="1">
    <source>
        <dbReference type="EMBL" id="GMR44427.1"/>
    </source>
</evidence>
<accession>A0AAN4ZTX2</accession>
<dbReference type="EMBL" id="BTRK01000003">
    <property type="protein sequence ID" value="GMR44427.1"/>
    <property type="molecule type" value="Genomic_DNA"/>
</dbReference>
<feature type="non-terminal residue" evidence="1">
    <location>
        <position position="78"/>
    </location>
</feature>
<protein>
    <submittedName>
        <fullName evidence="1">Uncharacterized protein</fullName>
    </submittedName>
</protein>
<keyword evidence="2" id="KW-1185">Reference proteome</keyword>
<evidence type="ECO:0000313" key="2">
    <source>
        <dbReference type="Proteomes" id="UP001328107"/>
    </source>
</evidence>
<comment type="caution">
    <text evidence="1">The sequence shown here is derived from an EMBL/GenBank/DDBJ whole genome shotgun (WGS) entry which is preliminary data.</text>
</comment>